<comment type="caution">
    <text evidence="4">The sequence shown here is derived from an EMBL/GenBank/DDBJ whole genome shotgun (WGS) entry which is preliminary data.</text>
</comment>
<feature type="transmembrane region" description="Helical" evidence="2">
    <location>
        <begin position="312"/>
        <end position="331"/>
    </location>
</feature>
<reference evidence="5 6" key="1">
    <citation type="submission" date="2020-04" db="EMBL/GenBank/DDBJ databases">
        <title>Perkinsus olseni comparative genomics.</title>
        <authorList>
            <person name="Bogema D.R."/>
        </authorList>
    </citation>
    <scope>NUCLEOTIDE SEQUENCE [LARGE SCALE GENOMIC DNA]</scope>
    <source>
        <strain evidence="3">ATCC PRA-179</strain>
        <strain evidence="4">ATCC PRA-31</strain>
    </source>
</reference>
<feature type="region of interest" description="Disordered" evidence="1">
    <location>
        <begin position="393"/>
        <end position="434"/>
    </location>
</feature>
<protein>
    <submittedName>
        <fullName evidence="4">Uncharacterized protein</fullName>
    </submittedName>
</protein>
<evidence type="ECO:0000313" key="3">
    <source>
        <dbReference type="EMBL" id="KAF4659025.1"/>
    </source>
</evidence>
<evidence type="ECO:0000313" key="6">
    <source>
        <dbReference type="Proteomes" id="UP000572268"/>
    </source>
</evidence>
<organism evidence="4 6">
    <name type="scientific">Perkinsus olseni</name>
    <name type="common">Perkinsus atlanticus</name>
    <dbReference type="NCBI Taxonomy" id="32597"/>
    <lineage>
        <taxon>Eukaryota</taxon>
        <taxon>Sar</taxon>
        <taxon>Alveolata</taxon>
        <taxon>Perkinsozoa</taxon>
        <taxon>Perkinsea</taxon>
        <taxon>Perkinsida</taxon>
        <taxon>Perkinsidae</taxon>
        <taxon>Perkinsus</taxon>
    </lineage>
</organism>
<gene>
    <name evidence="4" type="ORF">FOL46_004646</name>
    <name evidence="3" type="ORF">FOZ61_005071</name>
</gene>
<dbReference type="EMBL" id="JABAHT010000285">
    <property type="protein sequence ID" value="KAF4659025.1"/>
    <property type="molecule type" value="Genomic_DNA"/>
</dbReference>
<dbReference type="AlphaFoldDB" id="A0A7J6LWH7"/>
<feature type="transmembrane region" description="Helical" evidence="2">
    <location>
        <begin position="337"/>
        <end position="356"/>
    </location>
</feature>
<name>A0A7J6LWH7_PEROL</name>
<dbReference type="OrthoDB" id="441200at2759"/>
<feature type="transmembrane region" description="Helical" evidence="2">
    <location>
        <begin position="119"/>
        <end position="143"/>
    </location>
</feature>
<feature type="transmembrane region" description="Helical" evidence="2">
    <location>
        <begin position="215"/>
        <end position="236"/>
    </location>
</feature>
<feature type="transmembrane region" description="Helical" evidence="2">
    <location>
        <begin position="190"/>
        <end position="209"/>
    </location>
</feature>
<evidence type="ECO:0000313" key="5">
    <source>
        <dbReference type="Proteomes" id="UP000570595"/>
    </source>
</evidence>
<feature type="transmembrane region" description="Helical" evidence="2">
    <location>
        <begin position="275"/>
        <end position="292"/>
    </location>
</feature>
<feature type="transmembrane region" description="Helical" evidence="2">
    <location>
        <begin position="149"/>
        <end position="170"/>
    </location>
</feature>
<keyword evidence="2" id="KW-1133">Transmembrane helix</keyword>
<accession>A0A7J6LWH7</accession>
<feature type="transmembrane region" description="Helical" evidence="2">
    <location>
        <begin position="248"/>
        <end position="269"/>
    </location>
</feature>
<dbReference type="EMBL" id="JABANN010000283">
    <property type="protein sequence ID" value="KAF4663633.1"/>
    <property type="molecule type" value="Genomic_DNA"/>
</dbReference>
<keyword evidence="2" id="KW-0812">Transmembrane</keyword>
<evidence type="ECO:0000313" key="4">
    <source>
        <dbReference type="EMBL" id="KAF4663633.1"/>
    </source>
</evidence>
<feature type="transmembrane region" description="Helical" evidence="2">
    <location>
        <begin position="714"/>
        <end position="731"/>
    </location>
</feature>
<dbReference type="Proteomes" id="UP000572268">
    <property type="component" value="Unassembled WGS sequence"/>
</dbReference>
<dbReference type="Proteomes" id="UP000570595">
    <property type="component" value="Unassembled WGS sequence"/>
</dbReference>
<evidence type="ECO:0000256" key="1">
    <source>
        <dbReference type="SAM" id="MobiDB-lite"/>
    </source>
</evidence>
<proteinExistence type="predicted"/>
<feature type="region of interest" description="Disordered" evidence="1">
    <location>
        <begin position="514"/>
        <end position="537"/>
    </location>
</feature>
<evidence type="ECO:0000256" key="2">
    <source>
        <dbReference type="SAM" id="Phobius"/>
    </source>
</evidence>
<sequence length="771" mass="86635">MDSNNRASLAEGGGGLCLTPYEWASPLDCSPDPLLQSFRFIDESSPQGRFTAQWRCSEEDKERARYCITLEILRSSTKACWAKLAGALDAVHELLTDFPELSPELIEFLQKDTVPHLQLYWAAIIVCFAPLIALAVFTIPISGPIDVPVWQWLPVLFLIAFQCAFLLAPWSNSFLSDVWGDNRVSKYFKIGLMAGAWQVICLGVVPAFTPYFPLPWMPMIGGVTLLATIVMIYYNVPRDKRSLRSRRKLAMLFMTVGSGVTVFALGYPFLYYLSLELHGFLKVLIFIFFFVFRKVSERVSKHYARLHSIDCYPMIVLFAMYAYEFFVSSVISAVTEVWLAMLLISLDLLENLYYIYCIHQARNPILLHHSMSSNPSQSRSLDRQRDVVEEVARRSSADLAPLPPTRAPNPAGDLSQADETSGYDHCSRKVEVTPHPPVSELKSWLRGSGERVTGNLRDGEGRAPKGALFTSWRCNRRTDSDALNRELNSHSKISTKVGRFKGRGSNFSRVMPSMNASADENPDHRITPSNSGKQQRIKAKEAVSGAPTRIARRGSSMSTLASFSTLAKNPSVIEGKRTSPGLSREGSSMSSRRSSVLEVITDLVTGRNTREMGDGDEISQRALSIMTIAICKELVEVLAPVQYLICFIVLRSSNPKLHDTFWDMADEEFLRGIRRLVIDIVAEACLFMLLIFVIKRRLSESVISIALRLGHHFLWPFFTVQLSMMTYYIVLQYSNAGMTFSLDVKWIGEKNTTWHGGNCYTAGNETIEEVC</sequence>
<keyword evidence="2" id="KW-0472">Membrane</keyword>
<feature type="transmembrane region" description="Helical" evidence="2">
    <location>
        <begin position="676"/>
        <end position="694"/>
    </location>
</feature>